<dbReference type="SUPFAM" id="SSF46785">
    <property type="entry name" value="Winged helix' DNA-binding domain"/>
    <property type="match status" value="1"/>
</dbReference>
<reference evidence="5 6" key="1">
    <citation type="submission" date="2014-07" db="EMBL/GenBank/DDBJ databases">
        <title>Methanogenic archaea and the global carbon cycle.</title>
        <authorList>
            <person name="Henriksen J.R."/>
            <person name="Luke J."/>
            <person name="Reinhart S."/>
            <person name="Benedict M.N."/>
            <person name="Youngblut N.D."/>
            <person name="Metcalf M.E."/>
            <person name="Whitaker R.J."/>
            <person name="Metcalf W.W."/>
        </authorList>
    </citation>
    <scope>NUCLEOTIDE SEQUENCE [LARGE SCALE GENOMIC DNA]</scope>
    <source>
        <strain evidence="5 6">MS</strain>
    </source>
</reference>
<sequence>MEDLREGNLRETDPKRKDPREILGPIAYIYRSHLAYMVKELEAYRVGSGQFEFLMSLYYKDGVSQETLAKELKVSKATSARAIQSLEKEGYVYRERDETDLRAYRVYLTDKGKEMRDIILKKLTAFTDILFSDFTFEEKEIFRMLIHKAVTKLFEPGFEPPSDRSDD</sequence>
<dbReference type="PRINTS" id="PR00598">
    <property type="entry name" value="HTHMARR"/>
</dbReference>
<feature type="domain" description="HTH marR-type" evidence="4">
    <location>
        <begin position="19"/>
        <end position="151"/>
    </location>
</feature>
<dbReference type="InterPro" id="IPR036390">
    <property type="entry name" value="WH_DNA-bd_sf"/>
</dbReference>
<organism evidence="5 6">
    <name type="scientific">Methanosarcina barkeri MS</name>
    <dbReference type="NCBI Taxonomy" id="1434108"/>
    <lineage>
        <taxon>Archaea</taxon>
        <taxon>Methanobacteriati</taxon>
        <taxon>Methanobacteriota</taxon>
        <taxon>Stenosarchaea group</taxon>
        <taxon>Methanomicrobia</taxon>
        <taxon>Methanosarcinales</taxon>
        <taxon>Methanosarcinaceae</taxon>
        <taxon>Methanosarcina</taxon>
    </lineage>
</organism>
<dbReference type="KEGG" id="mby:MSBRM_0976"/>
<dbReference type="GeneID" id="24844194"/>
<dbReference type="Gene3D" id="1.10.10.10">
    <property type="entry name" value="Winged helix-like DNA-binding domain superfamily/Winged helix DNA-binding domain"/>
    <property type="match status" value="1"/>
</dbReference>
<dbReference type="Proteomes" id="UP000033033">
    <property type="component" value="Chromosome"/>
</dbReference>
<dbReference type="EMBL" id="CP009528">
    <property type="protein sequence ID" value="AKB53974.1"/>
    <property type="molecule type" value="Genomic_DNA"/>
</dbReference>
<gene>
    <name evidence="5" type="ORF">MSBRM_0976</name>
</gene>
<keyword evidence="1" id="KW-0805">Transcription regulation</keyword>
<dbReference type="InterPro" id="IPR000835">
    <property type="entry name" value="HTH_MarR-typ"/>
</dbReference>
<accession>A0A0E3QTS5</accession>
<dbReference type="STRING" id="1434108.MSBRM_0976"/>
<keyword evidence="6" id="KW-1185">Reference proteome</keyword>
<dbReference type="Pfam" id="PF01047">
    <property type="entry name" value="MarR"/>
    <property type="match status" value="1"/>
</dbReference>
<dbReference type="AlphaFoldDB" id="A0A0E3QTS5"/>
<proteinExistence type="predicted"/>
<evidence type="ECO:0000256" key="2">
    <source>
        <dbReference type="ARBA" id="ARBA00023125"/>
    </source>
</evidence>
<name>A0A0E3QTS5_METBA</name>
<evidence type="ECO:0000313" key="6">
    <source>
        <dbReference type="Proteomes" id="UP000033033"/>
    </source>
</evidence>
<dbReference type="HOGENOM" id="CLU_083287_18_0_2"/>
<dbReference type="PROSITE" id="PS50995">
    <property type="entry name" value="HTH_MARR_2"/>
    <property type="match status" value="1"/>
</dbReference>
<evidence type="ECO:0000256" key="1">
    <source>
        <dbReference type="ARBA" id="ARBA00023015"/>
    </source>
</evidence>
<dbReference type="PATRIC" id="fig|1434108.4.peg.1188"/>
<dbReference type="SMART" id="SM00347">
    <property type="entry name" value="HTH_MARR"/>
    <property type="match status" value="1"/>
</dbReference>
<protein>
    <submittedName>
        <fullName evidence="5">Transcriptional regulator, MarR family</fullName>
    </submittedName>
</protein>
<dbReference type="RefSeq" id="WP_048119242.1">
    <property type="nucleotide sequence ID" value="NZ_CP009528.1"/>
</dbReference>
<keyword evidence="2" id="KW-0238">DNA-binding</keyword>
<evidence type="ECO:0000259" key="4">
    <source>
        <dbReference type="PROSITE" id="PS50995"/>
    </source>
</evidence>
<dbReference type="PANTHER" id="PTHR42756:SF2">
    <property type="entry name" value="MARR FAMILY REGULATORY PROTEIN"/>
    <property type="match status" value="1"/>
</dbReference>
<dbReference type="GO" id="GO:0003677">
    <property type="term" value="F:DNA binding"/>
    <property type="evidence" value="ECO:0007669"/>
    <property type="project" value="UniProtKB-KW"/>
</dbReference>
<dbReference type="GO" id="GO:0003700">
    <property type="term" value="F:DNA-binding transcription factor activity"/>
    <property type="evidence" value="ECO:0007669"/>
    <property type="project" value="InterPro"/>
</dbReference>
<evidence type="ECO:0000256" key="3">
    <source>
        <dbReference type="ARBA" id="ARBA00023163"/>
    </source>
</evidence>
<evidence type="ECO:0000313" key="5">
    <source>
        <dbReference type="EMBL" id="AKB53974.1"/>
    </source>
</evidence>
<dbReference type="InterPro" id="IPR036388">
    <property type="entry name" value="WH-like_DNA-bd_sf"/>
</dbReference>
<dbReference type="PANTHER" id="PTHR42756">
    <property type="entry name" value="TRANSCRIPTIONAL REGULATOR, MARR"/>
    <property type="match status" value="1"/>
</dbReference>
<keyword evidence="3" id="KW-0804">Transcription</keyword>